<accession>H2XL11</accession>
<dbReference type="HOGENOM" id="CLU_2518249_0_0_1"/>
<keyword evidence="1" id="KW-0472">Membrane</keyword>
<reference evidence="2" key="3">
    <citation type="submission" date="2025-08" db="UniProtKB">
        <authorList>
            <consortium name="Ensembl"/>
        </authorList>
    </citation>
    <scope>IDENTIFICATION</scope>
</reference>
<proteinExistence type="predicted"/>
<dbReference type="Proteomes" id="UP000008144">
    <property type="component" value="Chromosome 8"/>
</dbReference>
<evidence type="ECO:0000313" key="3">
    <source>
        <dbReference type="Proteomes" id="UP000008144"/>
    </source>
</evidence>
<sequence>AHLLRTLGSFDLKPRWSRNDIVVSVTTGCCCCPDAVTGKYRSYLDTVSKNWSRTAGWGWLLTSLLTSWKYLVWFRIYMAKKTFYI</sequence>
<dbReference type="AlphaFoldDB" id="H2XL11"/>
<reference evidence="2" key="4">
    <citation type="submission" date="2025-09" db="UniProtKB">
        <authorList>
            <consortium name="Ensembl"/>
        </authorList>
    </citation>
    <scope>IDENTIFICATION</scope>
</reference>
<protein>
    <submittedName>
        <fullName evidence="2">Uncharacterized protein</fullName>
    </submittedName>
</protein>
<reference evidence="2" key="2">
    <citation type="journal article" date="2008" name="Genome Biol.">
        <title>Improved genome assembly and evidence-based global gene model set for the chordate Ciona intestinalis: new insight into intron and operon populations.</title>
        <authorList>
            <person name="Satou Y."/>
            <person name="Mineta K."/>
            <person name="Ogasawara M."/>
            <person name="Sasakura Y."/>
            <person name="Shoguchi E."/>
            <person name="Ueno K."/>
            <person name="Yamada L."/>
            <person name="Matsumoto J."/>
            <person name="Wasserscheid J."/>
            <person name="Dewar K."/>
            <person name="Wiley G.B."/>
            <person name="Macmil S.L."/>
            <person name="Roe B.A."/>
            <person name="Zeller R.W."/>
            <person name="Hastings K.E."/>
            <person name="Lemaire P."/>
            <person name="Lindquist E."/>
            <person name="Endo T."/>
            <person name="Hotta K."/>
            <person name="Inaba K."/>
        </authorList>
    </citation>
    <scope>NUCLEOTIDE SEQUENCE [LARGE SCALE GENOMIC DNA]</scope>
    <source>
        <strain evidence="2">wild type</strain>
    </source>
</reference>
<feature type="transmembrane region" description="Helical" evidence="1">
    <location>
        <begin position="57"/>
        <end position="77"/>
    </location>
</feature>
<reference evidence="3" key="1">
    <citation type="journal article" date="2002" name="Science">
        <title>The draft genome of Ciona intestinalis: insights into chordate and vertebrate origins.</title>
        <authorList>
            <person name="Dehal P."/>
            <person name="Satou Y."/>
            <person name="Campbell R.K."/>
            <person name="Chapman J."/>
            <person name="Degnan B."/>
            <person name="De Tomaso A."/>
            <person name="Davidson B."/>
            <person name="Di Gregorio A."/>
            <person name="Gelpke M."/>
            <person name="Goodstein D.M."/>
            <person name="Harafuji N."/>
            <person name="Hastings K.E."/>
            <person name="Ho I."/>
            <person name="Hotta K."/>
            <person name="Huang W."/>
            <person name="Kawashima T."/>
            <person name="Lemaire P."/>
            <person name="Martinez D."/>
            <person name="Meinertzhagen I.A."/>
            <person name="Necula S."/>
            <person name="Nonaka M."/>
            <person name="Putnam N."/>
            <person name="Rash S."/>
            <person name="Saiga H."/>
            <person name="Satake M."/>
            <person name="Terry A."/>
            <person name="Yamada L."/>
            <person name="Wang H.G."/>
            <person name="Awazu S."/>
            <person name="Azumi K."/>
            <person name="Boore J."/>
            <person name="Branno M."/>
            <person name="Chin-Bow S."/>
            <person name="DeSantis R."/>
            <person name="Doyle S."/>
            <person name="Francino P."/>
            <person name="Keys D.N."/>
            <person name="Haga S."/>
            <person name="Hayashi H."/>
            <person name="Hino K."/>
            <person name="Imai K.S."/>
            <person name="Inaba K."/>
            <person name="Kano S."/>
            <person name="Kobayashi K."/>
            <person name="Kobayashi M."/>
            <person name="Lee B.I."/>
            <person name="Makabe K.W."/>
            <person name="Manohar C."/>
            <person name="Matassi G."/>
            <person name="Medina M."/>
            <person name="Mochizuki Y."/>
            <person name="Mount S."/>
            <person name="Morishita T."/>
            <person name="Miura S."/>
            <person name="Nakayama A."/>
            <person name="Nishizaka S."/>
            <person name="Nomoto H."/>
            <person name="Ohta F."/>
            <person name="Oishi K."/>
            <person name="Rigoutsos I."/>
            <person name="Sano M."/>
            <person name="Sasaki A."/>
            <person name="Sasakura Y."/>
            <person name="Shoguchi E."/>
            <person name="Shin-i T."/>
            <person name="Spagnuolo A."/>
            <person name="Stainier D."/>
            <person name="Suzuki M.M."/>
            <person name="Tassy O."/>
            <person name="Takatori N."/>
            <person name="Tokuoka M."/>
            <person name="Yagi K."/>
            <person name="Yoshizaki F."/>
            <person name="Wada S."/>
            <person name="Zhang C."/>
            <person name="Hyatt P.D."/>
            <person name="Larimer F."/>
            <person name="Detter C."/>
            <person name="Doggett N."/>
            <person name="Glavina T."/>
            <person name="Hawkins T."/>
            <person name="Richardson P."/>
            <person name="Lucas S."/>
            <person name="Kohara Y."/>
            <person name="Levine M."/>
            <person name="Satoh N."/>
            <person name="Rokhsar D.S."/>
        </authorList>
    </citation>
    <scope>NUCLEOTIDE SEQUENCE [LARGE SCALE GENOMIC DNA]</scope>
</reference>
<organism evidence="2 3">
    <name type="scientific">Ciona intestinalis</name>
    <name type="common">Transparent sea squirt</name>
    <name type="synonym">Ascidia intestinalis</name>
    <dbReference type="NCBI Taxonomy" id="7719"/>
    <lineage>
        <taxon>Eukaryota</taxon>
        <taxon>Metazoa</taxon>
        <taxon>Chordata</taxon>
        <taxon>Tunicata</taxon>
        <taxon>Ascidiacea</taxon>
        <taxon>Phlebobranchia</taxon>
        <taxon>Cionidae</taxon>
        <taxon>Ciona</taxon>
    </lineage>
</organism>
<dbReference type="InParanoid" id="H2XL11"/>
<name>H2XL11_CIOIN</name>
<dbReference type="EMBL" id="EAAA01002739">
    <property type="status" value="NOT_ANNOTATED_CDS"/>
    <property type="molecule type" value="Genomic_DNA"/>
</dbReference>
<dbReference type="EMBL" id="EAAA01002738">
    <property type="status" value="NOT_ANNOTATED_CDS"/>
    <property type="molecule type" value="Genomic_DNA"/>
</dbReference>
<dbReference type="Ensembl" id="ENSCINT00000031788.1">
    <property type="protein sequence ID" value="ENSCINP00000030343.1"/>
    <property type="gene ID" value="ENSCING00000021954.1"/>
</dbReference>
<keyword evidence="1" id="KW-1133">Transmembrane helix</keyword>
<keyword evidence="3" id="KW-1185">Reference proteome</keyword>
<keyword evidence="1" id="KW-0812">Transmembrane</keyword>
<evidence type="ECO:0000256" key="1">
    <source>
        <dbReference type="SAM" id="Phobius"/>
    </source>
</evidence>
<evidence type="ECO:0000313" key="2">
    <source>
        <dbReference type="Ensembl" id="ENSCINP00000030343.1"/>
    </source>
</evidence>